<name>A0ABV5FPP2_9FLAO</name>
<keyword evidence="4" id="KW-1185">Reference proteome</keyword>
<keyword evidence="1" id="KW-0732">Signal</keyword>
<evidence type="ECO:0000313" key="3">
    <source>
        <dbReference type="EMBL" id="MFB9065520.1"/>
    </source>
</evidence>
<comment type="caution">
    <text evidence="3">The sequence shown here is derived from an EMBL/GenBank/DDBJ whole genome shotgun (WGS) entry which is preliminary data.</text>
</comment>
<feature type="domain" description="Secretion system C-terminal sorting" evidence="2">
    <location>
        <begin position="75"/>
        <end position="143"/>
    </location>
</feature>
<proteinExistence type="predicted"/>
<dbReference type="Proteomes" id="UP001589589">
    <property type="component" value="Unassembled WGS sequence"/>
</dbReference>
<gene>
    <name evidence="3" type="ORF">ACFFUQ_15975</name>
</gene>
<evidence type="ECO:0000313" key="4">
    <source>
        <dbReference type="Proteomes" id="UP001589589"/>
    </source>
</evidence>
<dbReference type="Pfam" id="PF18962">
    <property type="entry name" value="Por_Secre_tail"/>
    <property type="match status" value="1"/>
</dbReference>
<protein>
    <submittedName>
        <fullName evidence="3">T9SS type A sorting domain-containing protein</fullName>
    </submittedName>
</protein>
<organism evidence="3 4">
    <name type="scientific">Flavobacterium branchiarum</name>
    <dbReference type="NCBI Taxonomy" id="1114870"/>
    <lineage>
        <taxon>Bacteria</taxon>
        <taxon>Pseudomonadati</taxon>
        <taxon>Bacteroidota</taxon>
        <taxon>Flavobacteriia</taxon>
        <taxon>Flavobacteriales</taxon>
        <taxon>Flavobacteriaceae</taxon>
        <taxon>Flavobacterium</taxon>
    </lineage>
</organism>
<dbReference type="EMBL" id="JBHMEX010000052">
    <property type="protein sequence ID" value="MFB9065520.1"/>
    <property type="molecule type" value="Genomic_DNA"/>
</dbReference>
<sequence length="151" mass="17511">MKNYYLLFIFGITLIATGQSKITFDYDPAGNQIKRELCIGNCDTNPFEEEDTKEIEELEEEDLQKFSPEDVISYYPNPVKEELYLKWELQNGNNVASIQLYTTNGQLLKTFNKPENANSQKIAFLNYPTGIYMISLIYDNGDQKTIRIIKQ</sequence>
<accession>A0ABV5FPP2</accession>
<dbReference type="RefSeq" id="WP_290267942.1">
    <property type="nucleotide sequence ID" value="NZ_JAUFQQ010000005.1"/>
</dbReference>
<reference evidence="3 4" key="1">
    <citation type="submission" date="2024-09" db="EMBL/GenBank/DDBJ databases">
        <authorList>
            <person name="Sun Q."/>
            <person name="Mori K."/>
        </authorList>
    </citation>
    <scope>NUCLEOTIDE SEQUENCE [LARGE SCALE GENOMIC DNA]</scope>
    <source>
        <strain evidence="3 4">CECT 7908</strain>
    </source>
</reference>
<evidence type="ECO:0000256" key="1">
    <source>
        <dbReference type="ARBA" id="ARBA00022729"/>
    </source>
</evidence>
<dbReference type="InterPro" id="IPR026444">
    <property type="entry name" value="Secre_tail"/>
</dbReference>
<dbReference type="NCBIfam" id="TIGR04183">
    <property type="entry name" value="Por_Secre_tail"/>
    <property type="match status" value="1"/>
</dbReference>
<evidence type="ECO:0000259" key="2">
    <source>
        <dbReference type="Pfam" id="PF18962"/>
    </source>
</evidence>